<dbReference type="AlphaFoldDB" id="A0AAD9MR30"/>
<evidence type="ECO:0000256" key="1">
    <source>
        <dbReference type="SAM" id="Phobius"/>
    </source>
</evidence>
<dbReference type="InterPro" id="IPR027197">
    <property type="entry name" value="SLC43A3"/>
</dbReference>
<feature type="transmembrane region" description="Helical" evidence="1">
    <location>
        <begin position="210"/>
        <end position="231"/>
    </location>
</feature>
<dbReference type="PANTHER" id="PTHR20765:SF1">
    <property type="entry name" value="EQUILIBRATIVE NUCLEOBASE TRANSPORTER 1"/>
    <property type="match status" value="1"/>
</dbReference>
<dbReference type="EMBL" id="JAODUP010001558">
    <property type="protein sequence ID" value="KAK2139914.1"/>
    <property type="molecule type" value="Genomic_DNA"/>
</dbReference>
<feature type="transmembrane region" description="Helical" evidence="1">
    <location>
        <begin position="179"/>
        <end position="198"/>
    </location>
</feature>
<keyword evidence="1" id="KW-0812">Transmembrane</keyword>
<proteinExistence type="predicted"/>
<dbReference type="InterPro" id="IPR036259">
    <property type="entry name" value="MFS_trans_sf"/>
</dbReference>
<evidence type="ECO:0000313" key="3">
    <source>
        <dbReference type="Proteomes" id="UP001208570"/>
    </source>
</evidence>
<dbReference type="SUPFAM" id="SSF103473">
    <property type="entry name" value="MFS general substrate transporter"/>
    <property type="match status" value="1"/>
</dbReference>
<dbReference type="PANTHER" id="PTHR20765">
    <property type="entry name" value="SOLUTE CARRIER FAMILY 43 MEMBER 3-RELATED"/>
    <property type="match status" value="1"/>
</dbReference>
<dbReference type="Proteomes" id="UP001208570">
    <property type="component" value="Unassembled WGS sequence"/>
</dbReference>
<name>A0AAD9MR30_9ANNE</name>
<dbReference type="Gene3D" id="1.20.1250.20">
    <property type="entry name" value="MFS general substrate transporter like domains"/>
    <property type="match status" value="1"/>
</dbReference>
<organism evidence="2 3">
    <name type="scientific">Paralvinella palmiformis</name>
    <dbReference type="NCBI Taxonomy" id="53620"/>
    <lineage>
        <taxon>Eukaryota</taxon>
        <taxon>Metazoa</taxon>
        <taxon>Spiralia</taxon>
        <taxon>Lophotrochozoa</taxon>
        <taxon>Annelida</taxon>
        <taxon>Polychaeta</taxon>
        <taxon>Sedentaria</taxon>
        <taxon>Canalipalpata</taxon>
        <taxon>Terebellida</taxon>
        <taxon>Terebelliformia</taxon>
        <taxon>Alvinellidae</taxon>
        <taxon>Paralvinella</taxon>
    </lineage>
</organism>
<reference evidence="2" key="1">
    <citation type="journal article" date="2023" name="Mol. Biol. Evol.">
        <title>Third-Generation Sequencing Reveals the Adaptive Role of the Epigenome in Three Deep-Sea Polychaetes.</title>
        <authorList>
            <person name="Perez M."/>
            <person name="Aroh O."/>
            <person name="Sun Y."/>
            <person name="Lan Y."/>
            <person name="Juniper S.K."/>
            <person name="Young C.R."/>
            <person name="Angers B."/>
            <person name="Qian P.Y."/>
        </authorList>
    </citation>
    <scope>NUCLEOTIDE SEQUENCE</scope>
    <source>
        <strain evidence="2">P08H-3</strain>
    </source>
</reference>
<sequence>MMSENSQIGETKSLSTLRIVSIIFLAFIEAFLFGYIMDGWPSIEYMLRSDGVYSNLCSGISTDNQSIINKESLLPVEDNKDALPNNVDDLDHKYTNNFNGDEPLHESAMLRRRLRYENTNADDAKLRDDKCYFICMFHQQVALLAGSKKATCIAIISSCIDVSPIIPTLMQVRLPTIEASHVPFVCIVMQFVFVYVFIAADTDVKRAYPVMRSLTVATLSAVALSISSLFWTYSAAYASSIFTVILKGTMYATHISLMQAVYPVEHQGKAFGAASTVGYLLSLLEWPLFVWAESSHPPFLGAHITLLILSILVLSYPAFILIKNKRRS</sequence>
<comment type="caution">
    <text evidence="2">The sequence shown here is derived from an EMBL/GenBank/DDBJ whole genome shotgun (WGS) entry which is preliminary data.</text>
</comment>
<keyword evidence="1" id="KW-1133">Transmembrane helix</keyword>
<keyword evidence="3" id="KW-1185">Reference proteome</keyword>
<feature type="transmembrane region" description="Helical" evidence="1">
    <location>
        <begin position="16"/>
        <end position="37"/>
    </location>
</feature>
<gene>
    <name evidence="2" type="ORF">LSH36_1559g00017</name>
</gene>
<feature type="transmembrane region" description="Helical" evidence="1">
    <location>
        <begin position="270"/>
        <end position="289"/>
    </location>
</feature>
<accession>A0AAD9MR30</accession>
<evidence type="ECO:0000313" key="2">
    <source>
        <dbReference type="EMBL" id="KAK2139914.1"/>
    </source>
</evidence>
<keyword evidence="1" id="KW-0472">Membrane</keyword>
<protein>
    <submittedName>
        <fullName evidence="2">Uncharacterized protein</fullName>
    </submittedName>
</protein>
<feature type="transmembrane region" description="Helical" evidence="1">
    <location>
        <begin position="237"/>
        <end position="258"/>
    </location>
</feature>
<feature type="transmembrane region" description="Helical" evidence="1">
    <location>
        <begin position="301"/>
        <end position="322"/>
    </location>
</feature>